<dbReference type="InterPro" id="IPR000933">
    <property type="entry name" value="Glyco_hydro_29"/>
</dbReference>
<dbReference type="InterPro" id="IPR057739">
    <property type="entry name" value="Glyco_hydro_29_N"/>
</dbReference>
<dbReference type="PANTHER" id="PTHR10030">
    <property type="entry name" value="ALPHA-L-FUCOSIDASE"/>
    <property type="match status" value="1"/>
</dbReference>
<evidence type="ECO:0000256" key="2">
    <source>
        <dbReference type="ARBA" id="ARBA00007951"/>
    </source>
</evidence>
<feature type="domain" description="Glycoside hydrolase family 29 N-terminal" evidence="8">
    <location>
        <begin position="25"/>
        <end position="399"/>
    </location>
</feature>
<evidence type="ECO:0000256" key="7">
    <source>
        <dbReference type="SAM" id="SignalP"/>
    </source>
</evidence>
<name>A0ABS1HP69_9BACT</name>
<keyword evidence="6" id="KW-0326">Glycosidase</keyword>
<evidence type="ECO:0000259" key="8">
    <source>
        <dbReference type="Pfam" id="PF01120"/>
    </source>
</evidence>
<dbReference type="Gene3D" id="2.60.40.1180">
    <property type="entry name" value="Golgi alpha-mannosidase II"/>
    <property type="match status" value="1"/>
</dbReference>
<dbReference type="RefSeq" id="WP_200466686.1">
    <property type="nucleotide sequence ID" value="NZ_JAENRR010000070.1"/>
</dbReference>
<evidence type="ECO:0000256" key="6">
    <source>
        <dbReference type="ARBA" id="ARBA00023295"/>
    </source>
</evidence>
<evidence type="ECO:0000256" key="4">
    <source>
        <dbReference type="ARBA" id="ARBA00022729"/>
    </source>
</evidence>
<sequence length="512" mass="58724">MIKILKTGVALLALTALAACNTPKEKTTEKPYEATWESLAKAKPATWWDQGKFGIFIHWGPYSVAGYKDRNKGYAEAITNHMYKMPERYEEFFMEKFGAKPPEFGYKDWVNLYKAENYDPTAWAKLFKEAGATYVIPTGEHHDGFVNWDSDLTEWCATKKGPMRDLIGDLEKAVRAEGMKYGISYHRERHPSRFTLDFKVNDQPFDQVAEEIKRMPEAADLYGPFDYSDEFIADYVARWKEAEQKYNPDFMWIDDVPIFYKAEGDPQVIKFQNAFKGMIADYLNDAHAKGKEVYFNNKGRQTNWPDGVGCREKDNLQMDTIGPRWQNPATLGISYAYMHNEEVNDLYKTPSELVRLLVDVVSKNGNLLLNIGPKADGTIPEGMQKRLLALGTWLKKHGEAIYSTKPWTVYGEFAGDIVDEPEVHYSNHSMRIHEIEYRYTTKPGVIYVTAFQPSNGDALLTAFKDFDGSKIKSIQLMGNGDIDWDLNEKGLNLLHNTNEDFEYACVYKISLK</sequence>
<keyword evidence="5" id="KW-0378">Hydrolase</keyword>
<evidence type="ECO:0000256" key="3">
    <source>
        <dbReference type="ARBA" id="ARBA00012662"/>
    </source>
</evidence>
<reference evidence="9 10" key="1">
    <citation type="submission" date="2021-01" db="EMBL/GenBank/DDBJ databases">
        <title>Carboxyliciviraga sp.nov., isolated from coastal sediments.</title>
        <authorList>
            <person name="Lu D."/>
            <person name="Zhang T."/>
        </authorList>
    </citation>
    <scope>NUCLEOTIDE SEQUENCE [LARGE SCALE GENOMIC DNA]</scope>
    <source>
        <strain evidence="9 10">N1Y132</strain>
    </source>
</reference>
<dbReference type="EC" id="3.2.1.51" evidence="3"/>
<dbReference type="PANTHER" id="PTHR10030:SF37">
    <property type="entry name" value="ALPHA-L-FUCOSIDASE-RELATED"/>
    <property type="match status" value="1"/>
</dbReference>
<accession>A0ABS1HP69</accession>
<keyword evidence="4 7" id="KW-0732">Signal</keyword>
<dbReference type="SUPFAM" id="SSF51445">
    <property type="entry name" value="(Trans)glycosidases"/>
    <property type="match status" value="1"/>
</dbReference>
<gene>
    <name evidence="9" type="ORF">JIV24_19125</name>
</gene>
<feature type="chain" id="PRO_5047486111" description="alpha-L-fucosidase" evidence="7">
    <location>
        <begin position="19"/>
        <end position="512"/>
    </location>
</feature>
<dbReference type="EMBL" id="JAENRR010000070">
    <property type="protein sequence ID" value="MBK3519467.1"/>
    <property type="molecule type" value="Genomic_DNA"/>
</dbReference>
<dbReference type="PROSITE" id="PS51257">
    <property type="entry name" value="PROKAR_LIPOPROTEIN"/>
    <property type="match status" value="1"/>
</dbReference>
<evidence type="ECO:0000256" key="1">
    <source>
        <dbReference type="ARBA" id="ARBA00004071"/>
    </source>
</evidence>
<dbReference type="Gene3D" id="3.20.20.80">
    <property type="entry name" value="Glycosidases"/>
    <property type="match status" value="1"/>
</dbReference>
<dbReference type="InterPro" id="IPR016286">
    <property type="entry name" value="FUC_metazoa-typ"/>
</dbReference>
<dbReference type="Proteomes" id="UP000605676">
    <property type="component" value="Unassembled WGS sequence"/>
</dbReference>
<evidence type="ECO:0000256" key="5">
    <source>
        <dbReference type="ARBA" id="ARBA00022801"/>
    </source>
</evidence>
<dbReference type="SMART" id="SM00812">
    <property type="entry name" value="Alpha_L_fucos"/>
    <property type="match status" value="1"/>
</dbReference>
<keyword evidence="10" id="KW-1185">Reference proteome</keyword>
<comment type="similarity">
    <text evidence="2">Belongs to the glycosyl hydrolase 29 family.</text>
</comment>
<comment type="caution">
    <text evidence="9">The sequence shown here is derived from an EMBL/GenBank/DDBJ whole genome shotgun (WGS) entry which is preliminary data.</text>
</comment>
<feature type="signal peptide" evidence="7">
    <location>
        <begin position="1"/>
        <end position="18"/>
    </location>
</feature>
<evidence type="ECO:0000313" key="9">
    <source>
        <dbReference type="EMBL" id="MBK3519467.1"/>
    </source>
</evidence>
<protein>
    <recommendedName>
        <fullName evidence="3">alpha-L-fucosidase</fullName>
        <ecNumber evidence="3">3.2.1.51</ecNumber>
    </recommendedName>
</protein>
<dbReference type="Pfam" id="PF01120">
    <property type="entry name" value="Alpha_L_fucos"/>
    <property type="match status" value="1"/>
</dbReference>
<organism evidence="9 10">
    <name type="scientific">Carboxylicivirga marina</name>
    <dbReference type="NCBI Taxonomy" id="2800988"/>
    <lineage>
        <taxon>Bacteria</taxon>
        <taxon>Pseudomonadati</taxon>
        <taxon>Bacteroidota</taxon>
        <taxon>Bacteroidia</taxon>
        <taxon>Marinilabiliales</taxon>
        <taxon>Marinilabiliaceae</taxon>
        <taxon>Carboxylicivirga</taxon>
    </lineage>
</organism>
<dbReference type="PIRSF" id="PIRSF001092">
    <property type="entry name" value="Alpha-L-fucosidase"/>
    <property type="match status" value="1"/>
</dbReference>
<dbReference type="InterPro" id="IPR013780">
    <property type="entry name" value="Glyco_hydro_b"/>
</dbReference>
<proteinExistence type="inferred from homology"/>
<evidence type="ECO:0000313" key="10">
    <source>
        <dbReference type="Proteomes" id="UP000605676"/>
    </source>
</evidence>
<dbReference type="InterPro" id="IPR017853">
    <property type="entry name" value="GH"/>
</dbReference>
<comment type="function">
    <text evidence="1">Alpha-L-fucosidase is responsible for hydrolyzing the alpha-1,6-linked fucose joined to the reducing-end N-acetylglucosamine of the carbohydrate moieties of glycoproteins.</text>
</comment>